<proteinExistence type="inferred from homology"/>
<gene>
    <name evidence="5" type="ORF">CAter282_2645</name>
</gene>
<dbReference type="AlphaFoldDB" id="A0A127QK53"/>
<protein>
    <submittedName>
        <fullName evidence="5">Periplasmic binding domain protein</fullName>
    </submittedName>
</protein>
<dbReference type="Gene3D" id="3.40.50.2300">
    <property type="match status" value="2"/>
</dbReference>
<dbReference type="CDD" id="cd06326">
    <property type="entry name" value="PBP1_ABC_ligand_binding-like"/>
    <property type="match status" value="1"/>
</dbReference>
<feature type="domain" description="Leucine-binding protein" evidence="4">
    <location>
        <begin position="30"/>
        <end position="324"/>
    </location>
</feature>
<evidence type="ECO:0000259" key="4">
    <source>
        <dbReference type="Pfam" id="PF13458"/>
    </source>
</evidence>
<name>A0A127QK53_9BURK</name>
<dbReference type="EMBL" id="CP013235">
    <property type="protein sequence ID" value="AMP10376.1"/>
    <property type="molecule type" value="Genomic_DNA"/>
</dbReference>
<accession>A0A127QK53</accession>
<dbReference type="Proteomes" id="UP000071778">
    <property type="component" value="Chromosome"/>
</dbReference>
<organism evidence="5 6">
    <name type="scientific">Collimonas arenae</name>
    <dbReference type="NCBI Taxonomy" id="279058"/>
    <lineage>
        <taxon>Bacteria</taxon>
        <taxon>Pseudomonadati</taxon>
        <taxon>Pseudomonadota</taxon>
        <taxon>Betaproteobacteria</taxon>
        <taxon>Burkholderiales</taxon>
        <taxon>Oxalobacteraceae</taxon>
        <taxon>Collimonas</taxon>
    </lineage>
</organism>
<dbReference type="PANTHER" id="PTHR47235">
    <property type="entry name" value="BLR6548 PROTEIN"/>
    <property type="match status" value="1"/>
</dbReference>
<dbReference type="PATRIC" id="fig|279058.18.peg.2607"/>
<sequence>MKLNLKHILCKSLSAAALCLPLLAEAAPETIVVGQAIDLSGPNADLGRDYVAGIKTYFDVLNAKGGINGRRIQYLVRDDRGQSDLAVKAVAELVDQAHASYLFGGVGDDVTRAVLNSADFKRSGLTLYAPLAGADYQKDAKVLFWRPSYQEEIRHIFSHFGKLGIKDIGVVYQESAATADAYRRLTEQMQQSGIKLSGTVHLSSDRAKVSAETQQLANAKPGCVVMIADSVSAGLFLKDFRKLAPQTFVAGSSLTNLTTLRQLAGGKGVEWTVFSQVVPNPGMGSSSIQLEHLNMMRKYRDEPVSALTLEGFTAAKSWVRLLQTGKRVAGQSEYAIPSGGFDVGGYMVGDVANSNRLSNYVDIALFNKANGLTY</sequence>
<evidence type="ECO:0000256" key="3">
    <source>
        <dbReference type="SAM" id="SignalP"/>
    </source>
</evidence>
<reference evidence="5 6" key="1">
    <citation type="submission" date="2015-11" db="EMBL/GenBank/DDBJ databases">
        <title>Exploring the genomic traits of fungus-feeding bacterial genus Collimonas.</title>
        <authorList>
            <person name="Song C."/>
            <person name="Schmidt R."/>
            <person name="de Jager V."/>
            <person name="Krzyzanowska D."/>
            <person name="Jongedijk E."/>
            <person name="Cankar K."/>
            <person name="Beekwilder J."/>
            <person name="van Veen A."/>
            <person name="de Boer W."/>
            <person name="van Veen J.A."/>
            <person name="Garbeva P."/>
        </authorList>
    </citation>
    <scope>NUCLEOTIDE SEQUENCE [LARGE SCALE GENOMIC DNA]</scope>
    <source>
        <strain evidence="5 6">Ter282</strain>
    </source>
</reference>
<keyword evidence="2 3" id="KW-0732">Signal</keyword>
<evidence type="ECO:0000256" key="1">
    <source>
        <dbReference type="ARBA" id="ARBA00010062"/>
    </source>
</evidence>
<evidence type="ECO:0000256" key="2">
    <source>
        <dbReference type="ARBA" id="ARBA00022729"/>
    </source>
</evidence>
<dbReference type="Pfam" id="PF13458">
    <property type="entry name" value="Peripla_BP_6"/>
    <property type="match status" value="1"/>
</dbReference>
<dbReference type="PANTHER" id="PTHR47235:SF1">
    <property type="entry name" value="BLR6548 PROTEIN"/>
    <property type="match status" value="1"/>
</dbReference>
<dbReference type="InterPro" id="IPR028082">
    <property type="entry name" value="Peripla_BP_I"/>
</dbReference>
<dbReference type="SUPFAM" id="SSF53822">
    <property type="entry name" value="Periplasmic binding protein-like I"/>
    <property type="match status" value="1"/>
</dbReference>
<feature type="chain" id="PRO_5007277974" evidence="3">
    <location>
        <begin position="27"/>
        <end position="374"/>
    </location>
</feature>
<feature type="signal peptide" evidence="3">
    <location>
        <begin position="1"/>
        <end position="26"/>
    </location>
</feature>
<keyword evidence="6" id="KW-1185">Reference proteome</keyword>
<comment type="similarity">
    <text evidence="1">Belongs to the leucine-binding protein family.</text>
</comment>
<evidence type="ECO:0000313" key="6">
    <source>
        <dbReference type="Proteomes" id="UP000071778"/>
    </source>
</evidence>
<evidence type="ECO:0000313" key="5">
    <source>
        <dbReference type="EMBL" id="AMP10376.1"/>
    </source>
</evidence>
<dbReference type="InterPro" id="IPR028081">
    <property type="entry name" value="Leu-bd"/>
</dbReference>